<feature type="compositionally biased region" description="Basic and acidic residues" evidence="1">
    <location>
        <begin position="82"/>
        <end position="101"/>
    </location>
</feature>
<evidence type="ECO:0000256" key="1">
    <source>
        <dbReference type="SAM" id="MobiDB-lite"/>
    </source>
</evidence>
<name>A0ABN7AY29_9HEMI</name>
<gene>
    <name evidence="2" type="ORF">NTJ_09876</name>
</gene>
<protein>
    <submittedName>
        <fullName evidence="2">Uncharacterized protein</fullName>
    </submittedName>
</protein>
<keyword evidence="3" id="KW-1185">Reference proteome</keyword>
<organism evidence="2 3">
    <name type="scientific">Nesidiocoris tenuis</name>
    <dbReference type="NCBI Taxonomy" id="355587"/>
    <lineage>
        <taxon>Eukaryota</taxon>
        <taxon>Metazoa</taxon>
        <taxon>Ecdysozoa</taxon>
        <taxon>Arthropoda</taxon>
        <taxon>Hexapoda</taxon>
        <taxon>Insecta</taxon>
        <taxon>Pterygota</taxon>
        <taxon>Neoptera</taxon>
        <taxon>Paraneoptera</taxon>
        <taxon>Hemiptera</taxon>
        <taxon>Heteroptera</taxon>
        <taxon>Panheteroptera</taxon>
        <taxon>Cimicomorpha</taxon>
        <taxon>Miridae</taxon>
        <taxon>Dicyphina</taxon>
        <taxon>Nesidiocoris</taxon>
    </lineage>
</organism>
<proteinExistence type="predicted"/>
<evidence type="ECO:0000313" key="2">
    <source>
        <dbReference type="EMBL" id="BES97062.1"/>
    </source>
</evidence>
<sequence>MPLFERNTVHSPDLPWFVHEKDHGALLVHLPSTKVGPLVAGRRVNEDGGKDSAEDRKSLVERVNCEWRKGTESLDPSPVATHARESEEKRREIPRRTGEDRLSKKVNRAITGFRVAQLPVSPGAFLCVLTKEMARVELWEGQKKMRTSAVEQDGPSLPSLSISLDVGL</sequence>
<accession>A0ABN7AY29</accession>
<feature type="region of interest" description="Disordered" evidence="1">
    <location>
        <begin position="70"/>
        <end position="101"/>
    </location>
</feature>
<dbReference type="Proteomes" id="UP001307889">
    <property type="component" value="Chromosome 7"/>
</dbReference>
<evidence type="ECO:0000313" key="3">
    <source>
        <dbReference type="Proteomes" id="UP001307889"/>
    </source>
</evidence>
<dbReference type="EMBL" id="AP028915">
    <property type="protein sequence ID" value="BES97062.1"/>
    <property type="molecule type" value="Genomic_DNA"/>
</dbReference>
<reference evidence="2 3" key="1">
    <citation type="submission" date="2023-09" db="EMBL/GenBank/DDBJ databases">
        <title>Nesidiocoris tenuis whole genome shotgun sequence.</title>
        <authorList>
            <person name="Shibata T."/>
            <person name="Shimoda M."/>
            <person name="Kobayashi T."/>
            <person name="Uehara T."/>
        </authorList>
    </citation>
    <scope>NUCLEOTIDE SEQUENCE [LARGE SCALE GENOMIC DNA]</scope>
    <source>
        <strain evidence="2 3">Japan</strain>
    </source>
</reference>